<reference evidence="10 11" key="1">
    <citation type="submission" date="2023-03" db="EMBL/GenBank/DDBJ databases">
        <authorList>
            <person name="Pearce D."/>
        </authorList>
    </citation>
    <scope>NUCLEOTIDE SEQUENCE [LARGE SCALE GENOMIC DNA]</scope>
    <source>
        <strain evidence="10">Msz</strain>
    </source>
</reference>
<dbReference type="PANTHER" id="PTHR43767">
    <property type="entry name" value="LONG-CHAIN-FATTY-ACID--COA LIGASE"/>
    <property type="match status" value="1"/>
</dbReference>
<organism evidence="10 11">
    <name type="scientific">Methylocaldum szegediense</name>
    <dbReference type="NCBI Taxonomy" id="73780"/>
    <lineage>
        <taxon>Bacteria</taxon>
        <taxon>Pseudomonadati</taxon>
        <taxon>Pseudomonadota</taxon>
        <taxon>Gammaproteobacteria</taxon>
        <taxon>Methylococcales</taxon>
        <taxon>Methylococcaceae</taxon>
        <taxon>Methylocaldum</taxon>
    </lineage>
</organism>
<evidence type="ECO:0000256" key="5">
    <source>
        <dbReference type="ARBA" id="ARBA00026121"/>
    </source>
</evidence>
<keyword evidence="3 10" id="KW-0436">Ligase</keyword>
<keyword evidence="11" id="KW-1185">Reference proteome</keyword>
<evidence type="ECO:0000256" key="6">
    <source>
        <dbReference type="ARBA" id="ARBA00039545"/>
    </source>
</evidence>
<feature type="domain" description="AMP-dependent synthetase/ligase" evidence="8">
    <location>
        <begin position="41"/>
        <end position="437"/>
    </location>
</feature>
<evidence type="ECO:0000256" key="7">
    <source>
        <dbReference type="ARBA" id="ARBA00042773"/>
    </source>
</evidence>
<dbReference type="Gene3D" id="3.40.50.12780">
    <property type="entry name" value="N-terminal domain of ligase-like"/>
    <property type="match status" value="1"/>
</dbReference>
<dbReference type="InterPro" id="IPR000873">
    <property type="entry name" value="AMP-dep_synth/lig_dom"/>
</dbReference>
<evidence type="ECO:0000259" key="8">
    <source>
        <dbReference type="Pfam" id="PF00501"/>
    </source>
</evidence>
<dbReference type="SUPFAM" id="SSF56801">
    <property type="entry name" value="Acetyl-CoA synthetase-like"/>
    <property type="match status" value="1"/>
</dbReference>
<name>A0ABN8XAU9_9GAMM</name>
<protein>
    <recommendedName>
        <fullName evidence="6">Long-chain-fatty-acid--CoA ligase</fullName>
        <ecNumber evidence="5">6.2.1.3</ecNumber>
    </recommendedName>
    <alternativeName>
        <fullName evidence="7">Long-chain acyl-CoA synthetase</fullName>
    </alternativeName>
</protein>
<dbReference type="RefSeq" id="WP_051331816.1">
    <property type="nucleotide sequence ID" value="NZ_OX458333.1"/>
</dbReference>
<evidence type="ECO:0000313" key="11">
    <source>
        <dbReference type="Proteomes" id="UP001162030"/>
    </source>
</evidence>
<gene>
    <name evidence="10" type="primary">fadD</name>
    <name evidence="10" type="ORF">MSZNOR_3458</name>
</gene>
<evidence type="ECO:0000256" key="4">
    <source>
        <dbReference type="ARBA" id="ARBA00023136"/>
    </source>
</evidence>
<dbReference type="PROSITE" id="PS00455">
    <property type="entry name" value="AMP_BINDING"/>
    <property type="match status" value="1"/>
</dbReference>
<dbReference type="Gene3D" id="3.30.300.30">
    <property type="match status" value="1"/>
</dbReference>
<comment type="pathway">
    <text evidence="2">Lipid metabolism; fatty acid beta-oxidation.</text>
</comment>
<feature type="domain" description="AMP-binding enzyme C-terminal" evidence="9">
    <location>
        <begin position="488"/>
        <end position="562"/>
    </location>
</feature>
<evidence type="ECO:0000256" key="2">
    <source>
        <dbReference type="ARBA" id="ARBA00005005"/>
    </source>
</evidence>
<evidence type="ECO:0000259" key="9">
    <source>
        <dbReference type="Pfam" id="PF13193"/>
    </source>
</evidence>
<dbReference type="InterPro" id="IPR020845">
    <property type="entry name" value="AMP-binding_CS"/>
</dbReference>
<dbReference type="Proteomes" id="UP001162030">
    <property type="component" value="Chromosome"/>
</dbReference>
<comment type="subcellular location">
    <subcellularLocation>
        <location evidence="1">Membrane</location>
        <topology evidence="1">Peripheral membrane protein</topology>
    </subcellularLocation>
</comment>
<evidence type="ECO:0000256" key="3">
    <source>
        <dbReference type="ARBA" id="ARBA00022598"/>
    </source>
</evidence>
<dbReference type="GO" id="GO:0004467">
    <property type="term" value="F:long-chain fatty acid-CoA ligase activity"/>
    <property type="evidence" value="ECO:0007669"/>
    <property type="project" value="UniProtKB-EC"/>
</dbReference>
<sequence length="572" mass="63304">MRNLQSTVSRRAADKPWLKSYPPGVRETIDEPGYSSLAEFFEKKAAHYRERPALSNLRRILTYAELEELSRHFANFLHGHIGLEPGERIAIMLPNVSQQPVAVWGALRAGLTVVNTNPLYTSRELEHQLRDSGAAALVVLENFVPVVAAVLPRLKLKAIIVSGLGDLLRFPRSYLVNWYARLVKNGNLGTHISEAIHFNTALHEGSRLSFKRHDSSPEDIAFLQYTGGTTGVAKGAMLTHRNLLANVMQCTQWIMGGLPPERALIRGEEVVITALPLYHIFALTVDLLCFTALGGLNHLITNPRDLQGLVKTLSKVRFSVITGVNTLFKGLLNTPGFEKLDFSALKFVISGGMPTEEAVANRWRDVTGCPITEGYGLTETSPVVAVNPPALMEFNGSIGLPIPSTECSIRDDNGRPLPVGTVGELYVRGPQVMKGYWNRPDETRKVMTPDGWLRTGDIARMDENGFLYIVDRKKDMILVSGFNVYPNEIEAVLSAHPAVLECAAIGVPDDKTGEAVKVCIVRKDESLDADAVRQYCRMNLAAYKVPKYVEFRNELPKSAVGKILRRELRKAT</sequence>
<dbReference type="Pfam" id="PF00501">
    <property type="entry name" value="AMP-binding"/>
    <property type="match status" value="1"/>
</dbReference>
<accession>A0ABN8XAU9</accession>
<proteinExistence type="predicted"/>
<keyword evidence="4" id="KW-0472">Membrane</keyword>
<dbReference type="InterPro" id="IPR025110">
    <property type="entry name" value="AMP-bd_C"/>
</dbReference>
<dbReference type="InterPro" id="IPR050237">
    <property type="entry name" value="ATP-dep_AMP-bd_enzyme"/>
</dbReference>
<dbReference type="EMBL" id="OX458333">
    <property type="protein sequence ID" value="CAI8901949.1"/>
    <property type="molecule type" value="Genomic_DNA"/>
</dbReference>
<dbReference type="PANTHER" id="PTHR43767:SF8">
    <property type="entry name" value="LONG-CHAIN-FATTY-ACID--COA LIGASE"/>
    <property type="match status" value="1"/>
</dbReference>
<dbReference type="InterPro" id="IPR045851">
    <property type="entry name" value="AMP-bd_C_sf"/>
</dbReference>
<dbReference type="InterPro" id="IPR042099">
    <property type="entry name" value="ANL_N_sf"/>
</dbReference>
<dbReference type="CDD" id="cd05936">
    <property type="entry name" value="FC-FACS_FadD_like"/>
    <property type="match status" value="1"/>
</dbReference>
<evidence type="ECO:0000313" key="10">
    <source>
        <dbReference type="EMBL" id="CAI8901949.1"/>
    </source>
</evidence>
<evidence type="ECO:0000256" key="1">
    <source>
        <dbReference type="ARBA" id="ARBA00004170"/>
    </source>
</evidence>
<dbReference type="EC" id="6.2.1.3" evidence="5"/>
<dbReference type="Pfam" id="PF13193">
    <property type="entry name" value="AMP-binding_C"/>
    <property type="match status" value="1"/>
</dbReference>